<feature type="domain" description="Antitoxin SocA-like Panacea" evidence="1">
    <location>
        <begin position="28"/>
        <end position="120"/>
    </location>
</feature>
<dbReference type="InterPro" id="IPR025272">
    <property type="entry name" value="SocA_Panacea"/>
</dbReference>
<proteinExistence type="predicted"/>
<reference evidence="2 3" key="1">
    <citation type="submission" date="2024-01" db="EMBL/GenBank/DDBJ databases">
        <title>Mesobacterium rodlantinim sp. nov., isolated from shallow sea hydrothermal systems off Kueishantao Island.</title>
        <authorList>
            <person name="Su Z."/>
            <person name="Tang K."/>
        </authorList>
    </citation>
    <scope>NUCLEOTIDE SEQUENCE [LARGE SCALE GENOMIC DNA]</scope>
    <source>
        <strain evidence="2 3">TK19101</strain>
    </source>
</reference>
<evidence type="ECO:0000313" key="3">
    <source>
        <dbReference type="Proteomes" id="UP001348149"/>
    </source>
</evidence>
<name>A0ABU6HLA8_9RHOB</name>
<dbReference type="RefSeq" id="WP_326299307.1">
    <property type="nucleotide sequence ID" value="NZ_JAYLLH010000044.1"/>
</dbReference>
<accession>A0ABU6HLA8</accession>
<organism evidence="2 3">
    <name type="scientific">Mesobacterium hydrothermale</name>
    <dbReference type="NCBI Taxonomy" id="3111907"/>
    <lineage>
        <taxon>Bacteria</taxon>
        <taxon>Pseudomonadati</taxon>
        <taxon>Pseudomonadota</taxon>
        <taxon>Alphaproteobacteria</taxon>
        <taxon>Rhodobacterales</taxon>
        <taxon>Roseobacteraceae</taxon>
        <taxon>Mesobacterium</taxon>
    </lineage>
</organism>
<gene>
    <name evidence="2" type="ORF">VK792_18245</name>
</gene>
<dbReference type="Proteomes" id="UP001348149">
    <property type="component" value="Unassembled WGS sequence"/>
</dbReference>
<keyword evidence="3" id="KW-1185">Reference proteome</keyword>
<evidence type="ECO:0000313" key="2">
    <source>
        <dbReference type="EMBL" id="MEC3863238.1"/>
    </source>
</evidence>
<dbReference type="EMBL" id="JAYLLH010000044">
    <property type="protein sequence ID" value="MEC3863238.1"/>
    <property type="molecule type" value="Genomic_DNA"/>
</dbReference>
<evidence type="ECO:0000259" key="1">
    <source>
        <dbReference type="Pfam" id="PF13274"/>
    </source>
</evidence>
<protein>
    <submittedName>
        <fullName evidence="2">Type II toxin-antitoxin system antitoxin SocA domain-containing protein</fullName>
    </submittedName>
</protein>
<sequence>MADARVVSNRLIDLASAAGDTLTPMQVLKLVYIAHGYSLGARGVPLIPNRVEAWKFGPVIPTLYHSIKHWRDKPVGQIVTTGLEDFRDGEREIVDAIYEAYKGLDGIALSNLTHQLGTPWAEVYRPDRANIPIPDDLIQHHYKGILDAQ</sequence>
<comment type="caution">
    <text evidence="2">The sequence shown here is derived from an EMBL/GenBank/DDBJ whole genome shotgun (WGS) entry which is preliminary data.</text>
</comment>
<dbReference type="Pfam" id="PF13274">
    <property type="entry name" value="SocA_Panacea"/>
    <property type="match status" value="1"/>
</dbReference>